<evidence type="ECO:0000256" key="4">
    <source>
        <dbReference type="ARBA" id="ARBA00023235"/>
    </source>
</evidence>
<evidence type="ECO:0000259" key="8">
    <source>
        <dbReference type="Pfam" id="PF11762"/>
    </source>
</evidence>
<evidence type="ECO:0000259" key="9">
    <source>
        <dbReference type="Pfam" id="PF24856"/>
    </source>
</evidence>
<dbReference type="SUPFAM" id="SSF53743">
    <property type="entry name" value="FucI/AraA N-terminal and middle domains"/>
    <property type="match status" value="1"/>
</dbReference>
<evidence type="ECO:0000259" key="7">
    <source>
        <dbReference type="Pfam" id="PF02610"/>
    </source>
</evidence>
<comment type="function">
    <text evidence="6">Catalyzes the conversion of L-arabinose to L-ribulose.</text>
</comment>
<feature type="domain" description="L-arabinose isomerase C-terminal" evidence="8">
    <location>
        <begin position="326"/>
        <end position="469"/>
    </location>
</feature>
<keyword evidence="1 6" id="KW-0479">Metal-binding</keyword>
<keyword evidence="3 6" id="KW-0464">Manganese</keyword>
<comment type="caution">
    <text evidence="10">The sequence shown here is derived from an EMBL/GenBank/DDBJ whole genome shotgun (WGS) entry which is preliminary data.</text>
</comment>
<name>A0ABW4W272_9BACI</name>
<protein>
    <recommendedName>
        <fullName evidence="6">L-arabinose isomerase</fullName>
        <ecNumber evidence="6">5.3.1.4</ecNumber>
    </recommendedName>
</protein>
<comment type="pathway">
    <text evidence="6">Carbohydrate degradation; L-arabinose degradation via L-ribulose; D-xylulose 5-phosphate from L-arabinose (bacterial route): step 1/3.</text>
</comment>
<organism evidence="10 11">
    <name type="scientific">Ornithinibacillus salinisoli</name>
    <dbReference type="NCBI Taxonomy" id="1848459"/>
    <lineage>
        <taxon>Bacteria</taxon>
        <taxon>Bacillati</taxon>
        <taxon>Bacillota</taxon>
        <taxon>Bacilli</taxon>
        <taxon>Bacillales</taxon>
        <taxon>Bacillaceae</taxon>
        <taxon>Ornithinibacillus</taxon>
    </lineage>
</organism>
<dbReference type="HAMAP" id="MF_00519">
    <property type="entry name" value="Arabinose_Isome"/>
    <property type="match status" value="1"/>
</dbReference>
<dbReference type="PANTHER" id="PTHR38464">
    <property type="entry name" value="L-ARABINOSE ISOMERASE"/>
    <property type="match status" value="1"/>
</dbReference>
<keyword evidence="2 6" id="KW-0054">Arabinose catabolism</keyword>
<dbReference type="InterPro" id="IPR004216">
    <property type="entry name" value="Fuc/Ara_isomerase_C"/>
</dbReference>
<dbReference type="Pfam" id="PF11762">
    <property type="entry name" value="Arabinose_Iso_C"/>
    <property type="match status" value="1"/>
</dbReference>
<comment type="catalytic activity">
    <reaction evidence="6">
        <text>beta-L-arabinopyranose = L-ribulose</text>
        <dbReference type="Rhea" id="RHEA:14821"/>
        <dbReference type="ChEBI" id="CHEBI:16880"/>
        <dbReference type="ChEBI" id="CHEBI:40886"/>
        <dbReference type="EC" id="5.3.1.4"/>
    </reaction>
</comment>
<evidence type="ECO:0000256" key="1">
    <source>
        <dbReference type="ARBA" id="ARBA00022723"/>
    </source>
</evidence>
<keyword evidence="4 6" id="KW-0413">Isomerase</keyword>
<dbReference type="SUPFAM" id="SSF50443">
    <property type="entry name" value="FucI/AraA C-terminal domain-like"/>
    <property type="match status" value="1"/>
</dbReference>
<dbReference type="InterPro" id="IPR024664">
    <property type="entry name" value="Ara_Isoase_C"/>
</dbReference>
<keyword evidence="11" id="KW-1185">Reference proteome</keyword>
<dbReference type="EMBL" id="JBHUHQ010000015">
    <property type="protein sequence ID" value="MFD2044788.1"/>
    <property type="molecule type" value="Genomic_DNA"/>
</dbReference>
<feature type="domain" description="L-arabinose isomerase N-terminal" evidence="7">
    <location>
        <begin position="7"/>
        <end position="172"/>
    </location>
</feature>
<evidence type="ECO:0000313" key="10">
    <source>
        <dbReference type="EMBL" id="MFD2044788.1"/>
    </source>
</evidence>
<dbReference type="GO" id="GO:0008733">
    <property type="term" value="F:L-arabinose isomerase activity"/>
    <property type="evidence" value="ECO:0007669"/>
    <property type="project" value="UniProtKB-EC"/>
</dbReference>
<dbReference type="Pfam" id="PF02610">
    <property type="entry name" value="AraA_N"/>
    <property type="match status" value="1"/>
</dbReference>
<evidence type="ECO:0000256" key="2">
    <source>
        <dbReference type="ARBA" id="ARBA00022935"/>
    </source>
</evidence>
<dbReference type="Proteomes" id="UP001597383">
    <property type="component" value="Unassembled WGS sequence"/>
</dbReference>
<keyword evidence="5 6" id="KW-0119">Carbohydrate metabolism</keyword>
<dbReference type="PIRSF" id="PIRSF001478">
    <property type="entry name" value="L-ara_isomerase"/>
    <property type="match status" value="1"/>
</dbReference>
<reference evidence="11" key="1">
    <citation type="journal article" date="2019" name="Int. J. Syst. Evol. Microbiol.">
        <title>The Global Catalogue of Microorganisms (GCM) 10K type strain sequencing project: providing services to taxonomists for standard genome sequencing and annotation.</title>
        <authorList>
            <consortium name="The Broad Institute Genomics Platform"/>
            <consortium name="The Broad Institute Genome Sequencing Center for Infectious Disease"/>
            <person name="Wu L."/>
            <person name="Ma J."/>
        </authorList>
    </citation>
    <scope>NUCLEOTIDE SEQUENCE [LARGE SCALE GENOMIC DNA]</scope>
    <source>
        <strain evidence="11">R28</strain>
    </source>
</reference>
<accession>A0ABW4W272</accession>
<feature type="binding site" evidence="6">
    <location>
        <position position="348"/>
    </location>
    <ligand>
        <name>Mn(2+)</name>
        <dbReference type="ChEBI" id="CHEBI:29035"/>
    </ligand>
</feature>
<dbReference type="InterPro" id="IPR055389">
    <property type="entry name" value="AraA_N"/>
</dbReference>
<feature type="binding site" evidence="6">
    <location>
        <position position="306"/>
    </location>
    <ligand>
        <name>Mn(2+)</name>
        <dbReference type="ChEBI" id="CHEBI:29035"/>
    </ligand>
</feature>
<feature type="domain" description="L-arabinose isomerase central" evidence="9">
    <location>
        <begin position="177"/>
        <end position="322"/>
    </location>
</feature>
<dbReference type="PANTHER" id="PTHR38464:SF1">
    <property type="entry name" value="L-ARABINOSE ISOMERASE"/>
    <property type="match status" value="1"/>
</dbReference>
<gene>
    <name evidence="6 10" type="primary">araA</name>
    <name evidence="10" type="ORF">ACFSJF_10960</name>
</gene>
<dbReference type="InterPro" id="IPR009015">
    <property type="entry name" value="Fucose_isomerase_N/cen_sf"/>
</dbReference>
<sequence length="494" mass="55459">MLTIKPYEFWFVTGSQHLYGEEALQEVADHAKEMTTVINETGNLPFRIVFKDVLTNANDIHQLMLDANSDKNCAGLITWMHTFSPAKMWIAGLKALQKPLLHLHTQYNRDIPWQKIDMDFMNLNQSAHGDREYGFIGTRLHIARKVVVGYWQSDAVLNKIAGWMQTAVAVTEGTNIRVARFGDNMRNVAVTDGDKVEAQIKFGWTVDYYGIGDLVEEMAKIPDSEVEKLYKEYKELYELPHEASEPGPVRDSIMEQAKIELGLKAFLSERNYNAFTTNFEDLHGMKQLPGLAAQRLMAQGYGFAGEGDWRTAALLRMMKVISGNQGTSFMEDYTYHLDPANEMILGSHMLEICPTVTATKPKVVVNPLGIGGKEDPARLVFDGRGGEAVVASLIELGGRYRLVVNEVEAVQPKEETPNLPVAKVLWKPEPSLSEATESWIYAGGAHHTVFSLHVTADQLFDYADMVGMECVVIDNNTNVRQLRNELTVSEAIWR</sequence>
<dbReference type="InterPro" id="IPR055390">
    <property type="entry name" value="AraA_central"/>
</dbReference>
<feature type="binding site" evidence="6">
    <location>
        <position position="331"/>
    </location>
    <ligand>
        <name>Mn(2+)</name>
        <dbReference type="ChEBI" id="CHEBI:29035"/>
    </ligand>
</feature>
<comment type="similarity">
    <text evidence="6">Belongs to the arabinose isomerase family.</text>
</comment>
<evidence type="ECO:0000256" key="6">
    <source>
        <dbReference type="HAMAP-Rule" id="MF_00519"/>
    </source>
</evidence>
<dbReference type="EC" id="5.3.1.4" evidence="6"/>
<comment type="cofactor">
    <cofactor evidence="6">
        <name>Mn(2+)</name>
        <dbReference type="ChEBI" id="CHEBI:29035"/>
    </cofactor>
    <text evidence="6">Binds 1 Mn(2+) ion per subunit.</text>
</comment>
<proteinExistence type="inferred from homology"/>
<dbReference type="RefSeq" id="WP_377555976.1">
    <property type="nucleotide sequence ID" value="NZ_JBHUHQ010000015.1"/>
</dbReference>
<dbReference type="Gene3D" id="3.40.50.10940">
    <property type="match status" value="1"/>
</dbReference>
<dbReference type="InterPro" id="IPR003762">
    <property type="entry name" value="Lara_isomerase"/>
</dbReference>
<evidence type="ECO:0000256" key="3">
    <source>
        <dbReference type="ARBA" id="ARBA00023211"/>
    </source>
</evidence>
<evidence type="ECO:0000313" key="11">
    <source>
        <dbReference type="Proteomes" id="UP001597383"/>
    </source>
</evidence>
<dbReference type="InterPro" id="IPR038583">
    <property type="entry name" value="AraA_N_sf"/>
</dbReference>
<evidence type="ECO:0000256" key="5">
    <source>
        <dbReference type="ARBA" id="ARBA00023277"/>
    </source>
</evidence>
<dbReference type="Pfam" id="PF24856">
    <property type="entry name" value="AraA_central"/>
    <property type="match status" value="1"/>
</dbReference>
<dbReference type="CDD" id="cd03557">
    <property type="entry name" value="L-arabinose_isomerase"/>
    <property type="match status" value="1"/>
</dbReference>
<feature type="binding site" evidence="6">
    <location>
        <position position="447"/>
    </location>
    <ligand>
        <name>Mn(2+)</name>
        <dbReference type="ChEBI" id="CHEBI:29035"/>
    </ligand>
</feature>
<dbReference type="NCBIfam" id="NF002795">
    <property type="entry name" value="PRK02929.1"/>
    <property type="match status" value="1"/>
</dbReference>